<dbReference type="AlphaFoldDB" id="A0A2T7A1Y6"/>
<evidence type="ECO:0000313" key="2">
    <source>
        <dbReference type="Proteomes" id="UP000244722"/>
    </source>
</evidence>
<keyword evidence="2" id="KW-1185">Reference proteome</keyword>
<dbReference type="Proteomes" id="UP000244722">
    <property type="component" value="Unassembled WGS sequence"/>
</dbReference>
<dbReference type="OrthoDB" id="5318500at2759"/>
<proteinExistence type="predicted"/>
<organism evidence="1 2">
    <name type="scientific">Tuber borchii</name>
    <name type="common">White truffle</name>
    <dbReference type="NCBI Taxonomy" id="42251"/>
    <lineage>
        <taxon>Eukaryota</taxon>
        <taxon>Fungi</taxon>
        <taxon>Dikarya</taxon>
        <taxon>Ascomycota</taxon>
        <taxon>Pezizomycotina</taxon>
        <taxon>Pezizomycetes</taxon>
        <taxon>Pezizales</taxon>
        <taxon>Tuberaceae</taxon>
        <taxon>Tuber</taxon>
    </lineage>
</organism>
<evidence type="ECO:0000313" key="1">
    <source>
        <dbReference type="EMBL" id="PUU81744.1"/>
    </source>
</evidence>
<gene>
    <name evidence="1" type="ORF">B9Z19DRAFT_913142</name>
</gene>
<feature type="non-terminal residue" evidence="1">
    <location>
        <position position="136"/>
    </location>
</feature>
<accession>A0A2T7A1Y6</accession>
<name>A0A2T7A1Y6_TUBBO</name>
<protein>
    <submittedName>
        <fullName evidence="1">Uncharacterized protein</fullName>
    </submittedName>
</protein>
<reference evidence="1 2" key="1">
    <citation type="submission" date="2017-04" db="EMBL/GenBank/DDBJ databases">
        <title>Draft genome sequence of Tuber borchii Vittad., a whitish edible truffle.</title>
        <authorList>
            <consortium name="DOE Joint Genome Institute"/>
            <person name="Murat C."/>
            <person name="Kuo A."/>
            <person name="Barry K.W."/>
            <person name="Clum A."/>
            <person name="Dockter R.B."/>
            <person name="Fauchery L."/>
            <person name="Iotti M."/>
            <person name="Kohler A."/>
            <person name="Labutti K."/>
            <person name="Lindquist E.A."/>
            <person name="Lipzen A."/>
            <person name="Ohm R.A."/>
            <person name="Wang M."/>
            <person name="Grigoriev I.V."/>
            <person name="Zambonelli A."/>
            <person name="Martin F.M."/>
        </authorList>
    </citation>
    <scope>NUCLEOTIDE SEQUENCE [LARGE SCALE GENOMIC DNA]</scope>
    <source>
        <strain evidence="1 2">Tbo3840</strain>
    </source>
</reference>
<dbReference type="EMBL" id="NESQ01000041">
    <property type="protein sequence ID" value="PUU81744.1"/>
    <property type="molecule type" value="Genomic_DNA"/>
</dbReference>
<sequence>CGCTNDCIIACGGKPDCVCPQFCDIDPKYACPTTTTIKPRSSPTPSFPPGKSCGCWNHCTLYGCGPDIPKERCFCPLYCDPFYACPQTITPSVNGTSTYPPTPTFTCGCTNPCKIACGGKPGCICPQYCDPKYECK</sequence>
<feature type="non-terminal residue" evidence="1">
    <location>
        <position position="1"/>
    </location>
</feature>
<comment type="caution">
    <text evidence="1">The sequence shown here is derived from an EMBL/GenBank/DDBJ whole genome shotgun (WGS) entry which is preliminary data.</text>
</comment>